<accession>A0A2P4SZM2</accession>
<organism evidence="3 4">
    <name type="scientific">Bambusicola thoracicus</name>
    <name type="common">Chinese bamboo-partridge</name>
    <name type="synonym">Perdix thoracica</name>
    <dbReference type="NCBI Taxonomy" id="9083"/>
    <lineage>
        <taxon>Eukaryota</taxon>
        <taxon>Metazoa</taxon>
        <taxon>Chordata</taxon>
        <taxon>Craniata</taxon>
        <taxon>Vertebrata</taxon>
        <taxon>Euteleostomi</taxon>
        <taxon>Archelosauria</taxon>
        <taxon>Archosauria</taxon>
        <taxon>Dinosauria</taxon>
        <taxon>Saurischia</taxon>
        <taxon>Theropoda</taxon>
        <taxon>Coelurosauria</taxon>
        <taxon>Aves</taxon>
        <taxon>Neognathae</taxon>
        <taxon>Galloanserae</taxon>
        <taxon>Galliformes</taxon>
        <taxon>Phasianidae</taxon>
        <taxon>Perdicinae</taxon>
        <taxon>Bambusicola</taxon>
    </lineage>
</organism>
<evidence type="ECO:0000259" key="2">
    <source>
        <dbReference type="Pfam" id="PF24510"/>
    </source>
</evidence>
<protein>
    <recommendedName>
        <fullName evidence="2">TXNDC16 third thioredoxin-like domain-containing protein</fullName>
    </recommendedName>
</protein>
<dbReference type="InterPro" id="IPR040090">
    <property type="entry name" value="TXNDC16"/>
</dbReference>
<dbReference type="InterPro" id="IPR057645">
    <property type="entry name" value="TXNDC16_3rd"/>
</dbReference>
<feature type="region of interest" description="Disordered" evidence="1">
    <location>
        <begin position="183"/>
        <end position="209"/>
    </location>
</feature>
<gene>
    <name evidence="3" type="ORF">CIB84_006710</name>
</gene>
<dbReference type="SUPFAM" id="SSF52833">
    <property type="entry name" value="Thioredoxin-like"/>
    <property type="match status" value="1"/>
</dbReference>
<dbReference type="InterPro" id="IPR036249">
    <property type="entry name" value="Thioredoxin-like_sf"/>
</dbReference>
<feature type="compositionally biased region" description="Acidic residues" evidence="1">
    <location>
        <begin position="189"/>
        <end position="209"/>
    </location>
</feature>
<keyword evidence="4" id="KW-1185">Reference proteome</keyword>
<evidence type="ECO:0000256" key="1">
    <source>
        <dbReference type="SAM" id="MobiDB-lite"/>
    </source>
</evidence>
<dbReference type="PANTHER" id="PTHR22699:SF1">
    <property type="entry name" value="THIOREDOXIN DOMAIN-CONTAINING PROTEIN 16"/>
    <property type="match status" value="1"/>
</dbReference>
<dbReference type="Pfam" id="PF24510">
    <property type="entry name" value="TXNDC16_3rd"/>
    <property type="match status" value="1"/>
</dbReference>
<name>A0A2P4SZM2_BAMTH</name>
<dbReference type="PANTHER" id="PTHR22699">
    <property type="entry name" value="THIOREDOXIN DOMAIN-CONTAINING PROTEIN 16"/>
    <property type="match status" value="1"/>
</dbReference>
<dbReference type="Proteomes" id="UP000237246">
    <property type="component" value="Unassembled WGS sequence"/>
</dbReference>
<evidence type="ECO:0000313" key="3">
    <source>
        <dbReference type="EMBL" id="POI29540.1"/>
    </source>
</evidence>
<feature type="non-terminal residue" evidence="3">
    <location>
        <position position="1"/>
    </location>
</feature>
<evidence type="ECO:0000313" key="4">
    <source>
        <dbReference type="Proteomes" id="UP000237246"/>
    </source>
</evidence>
<dbReference type="AlphaFoldDB" id="A0A2P4SZM2"/>
<feature type="domain" description="TXNDC16 third thioredoxin-like" evidence="2">
    <location>
        <begin position="82"/>
        <end position="171"/>
    </location>
</feature>
<dbReference type="EMBL" id="PPHD01014910">
    <property type="protein sequence ID" value="POI29540.1"/>
    <property type="molecule type" value="Genomic_DNA"/>
</dbReference>
<comment type="caution">
    <text evidence="3">The sequence shown here is derived from an EMBL/GenBank/DDBJ whole genome shotgun (WGS) entry which is preliminary data.</text>
</comment>
<sequence>YWHQKPQAKKPCRELDFTASHGMAKTKADHKVKYSLCSMEGVINEAVQHLEKADSSVCHGAVNFSRAPVPTSDNSAQQKEWTEVAEDPEKVSTVHLQLGLPLVFILSQKETYEADRRTAEFLAWKLLGKAGVAILSRDVVDLNILRRSNVALKTPDEGVPIKYLVLEDTEEVITLVEDKSKGKQIRQNEDEDEEDEDEKENDDQDMQDDQVVEAVSRDKKRELPLDQILTLTEETFHSAMLEAAQTVVLFYASWEAVSLVVLQSYTEVADHLKAFDDRLVLVLEDP</sequence>
<proteinExistence type="predicted"/>
<dbReference type="OrthoDB" id="427280at2759"/>
<reference evidence="3 4" key="1">
    <citation type="submission" date="2018-01" db="EMBL/GenBank/DDBJ databases">
        <title>Comparison of the Chinese Bamboo Partridge and Red Junglefowl genome sequences highlights the importance of demography in genome evolution.</title>
        <authorList>
            <person name="Tiley G.P."/>
            <person name="Kimball R.T."/>
            <person name="Braun E.L."/>
            <person name="Burleigh J.G."/>
        </authorList>
    </citation>
    <scope>NUCLEOTIDE SEQUENCE [LARGE SCALE GENOMIC DNA]</scope>
    <source>
        <strain evidence="3">RTK389</strain>
        <tissue evidence="3">Blood</tissue>
    </source>
</reference>